<feature type="transmembrane region" description="Helical" evidence="1">
    <location>
        <begin position="12"/>
        <end position="30"/>
    </location>
</feature>
<keyword evidence="1" id="KW-0472">Membrane</keyword>
<dbReference type="Proteomes" id="UP001565471">
    <property type="component" value="Unassembled WGS sequence"/>
</dbReference>
<evidence type="ECO:0000313" key="2">
    <source>
        <dbReference type="EMBL" id="MEY9316853.1"/>
    </source>
</evidence>
<proteinExistence type="predicted"/>
<reference evidence="2 3" key="1">
    <citation type="submission" date="2024-07" db="EMBL/GenBank/DDBJ databases">
        <title>Genomic Encyclopedia of Type Strains, Phase V (KMG-V): Genome sequencing to study the core and pangenomes of soil and plant-associated prokaryotes.</title>
        <authorList>
            <person name="Whitman W."/>
        </authorList>
    </citation>
    <scope>NUCLEOTIDE SEQUENCE [LARGE SCALE GENOMIC DNA]</scope>
    <source>
        <strain evidence="2 3">USDA 415</strain>
    </source>
</reference>
<keyword evidence="1" id="KW-1133">Transmembrane helix</keyword>
<evidence type="ECO:0000313" key="3">
    <source>
        <dbReference type="Proteomes" id="UP001565471"/>
    </source>
</evidence>
<accession>A0ABV4F095</accession>
<protein>
    <submittedName>
        <fullName evidence="2">Uncharacterized protein</fullName>
    </submittedName>
</protein>
<comment type="caution">
    <text evidence="2">The sequence shown here is derived from an EMBL/GenBank/DDBJ whole genome shotgun (WGS) entry which is preliminary data.</text>
</comment>
<dbReference type="EMBL" id="JBGBZA010000002">
    <property type="protein sequence ID" value="MEY9316853.1"/>
    <property type="molecule type" value="Genomic_DNA"/>
</dbReference>
<keyword evidence="3" id="KW-1185">Reference proteome</keyword>
<name>A0ABV4F095_BRAEL</name>
<gene>
    <name evidence="2" type="ORF">ABIF29_003652</name>
</gene>
<sequence length="110" mass="12251">MSLADVTLETVLSLAGPMIAAAGLVSGVWYRMESKVESVRKEGAAAVHVVEKELSEFKLKVAEEYASWETVKSIETRLTERMDNLSENVMRMPDLIVDRIFKMVNMSAGK</sequence>
<dbReference type="RefSeq" id="WP_253623485.1">
    <property type="nucleotide sequence ID" value="NZ_CP126004.1"/>
</dbReference>
<organism evidence="2 3">
    <name type="scientific">Bradyrhizobium elkanii</name>
    <dbReference type="NCBI Taxonomy" id="29448"/>
    <lineage>
        <taxon>Bacteria</taxon>
        <taxon>Pseudomonadati</taxon>
        <taxon>Pseudomonadota</taxon>
        <taxon>Alphaproteobacteria</taxon>
        <taxon>Hyphomicrobiales</taxon>
        <taxon>Nitrobacteraceae</taxon>
        <taxon>Bradyrhizobium</taxon>
    </lineage>
</organism>
<keyword evidence="1" id="KW-0812">Transmembrane</keyword>
<evidence type="ECO:0000256" key="1">
    <source>
        <dbReference type="SAM" id="Phobius"/>
    </source>
</evidence>